<feature type="compositionally biased region" description="Polar residues" evidence="5">
    <location>
        <begin position="183"/>
        <end position="199"/>
    </location>
</feature>
<evidence type="ECO:0000313" key="8">
    <source>
        <dbReference type="Proteomes" id="UP000189705"/>
    </source>
</evidence>
<dbReference type="PANTHER" id="PTHR22791:SF7">
    <property type="entry name" value="E3 UBIQUITIN-PROTEIN LIGASE RNF183"/>
    <property type="match status" value="1"/>
</dbReference>
<evidence type="ECO:0000256" key="5">
    <source>
        <dbReference type="SAM" id="MobiDB-lite"/>
    </source>
</evidence>
<keyword evidence="6" id="KW-0812">Transmembrane</keyword>
<dbReference type="RefSeq" id="XP_006022714.1">
    <property type="nucleotide sequence ID" value="XM_006022652.3"/>
</dbReference>
<keyword evidence="3" id="KW-0862">Zinc</keyword>
<keyword evidence="2 4" id="KW-0863">Zinc-finger</keyword>
<dbReference type="PROSITE" id="PS00518">
    <property type="entry name" value="ZF_RING_1"/>
    <property type="match status" value="1"/>
</dbReference>
<name>A0A1U7RFI1_ALLSI</name>
<sequence>MEYRSLFFQRQGRGLQLAGGWKGSWWNHLPCSPFTKWDLLQPQSRASHCPTETMAEGLSHEPEADCPVCWNPYNNTFRTPKLLQCHHSFCIECLAHLSLVSPIRNRLQCPLCRHPTVLPSDQPVTELPTNAAVLRLLRLEPNHIILEGRQLCLKDERKSRYFLRQPRVYTLNLGTEPGLGTRVGNSQASPRPTPLPSQSTLRERLRNPQFRIFAYVMAIILSVMLLLIFSIFWTKQFLWGVG</sequence>
<keyword evidence="6" id="KW-1133">Transmembrane helix</keyword>
<dbReference type="InterPro" id="IPR013083">
    <property type="entry name" value="Znf_RING/FYVE/PHD"/>
</dbReference>
<dbReference type="STRING" id="38654.A0A1U7RFI1"/>
<accession>A0A1U7RFI1</accession>
<dbReference type="OrthoDB" id="252722at2759"/>
<dbReference type="SUPFAM" id="SSF57850">
    <property type="entry name" value="RING/U-box"/>
    <property type="match status" value="1"/>
</dbReference>
<evidence type="ECO:0000256" key="1">
    <source>
        <dbReference type="ARBA" id="ARBA00022723"/>
    </source>
</evidence>
<dbReference type="SMART" id="SM00184">
    <property type="entry name" value="RING"/>
    <property type="match status" value="1"/>
</dbReference>
<evidence type="ECO:0000256" key="2">
    <source>
        <dbReference type="ARBA" id="ARBA00022771"/>
    </source>
</evidence>
<dbReference type="Pfam" id="PF14634">
    <property type="entry name" value="zf-RING_5"/>
    <property type="match status" value="1"/>
</dbReference>
<evidence type="ECO:0000256" key="3">
    <source>
        <dbReference type="ARBA" id="ARBA00022833"/>
    </source>
</evidence>
<dbReference type="Proteomes" id="UP000189705">
    <property type="component" value="Unplaced"/>
</dbReference>
<proteinExistence type="predicted"/>
<evidence type="ECO:0000313" key="9">
    <source>
        <dbReference type="RefSeq" id="XP_006022714.1"/>
    </source>
</evidence>
<evidence type="ECO:0000259" key="7">
    <source>
        <dbReference type="PROSITE" id="PS50089"/>
    </source>
</evidence>
<feature type="transmembrane region" description="Helical" evidence="6">
    <location>
        <begin position="212"/>
        <end position="233"/>
    </location>
</feature>
<dbReference type="eggNOG" id="KOG2177">
    <property type="taxonomic scope" value="Eukaryota"/>
</dbReference>
<dbReference type="Gene3D" id="3.30.40.10">
    <property type="entry name" value="Zinc/RING finger domain, C3HC4 (zinc finger)"/>
    <property type="match status" value="1"/>
</dbReference>
<dbReference type="GeneID" id="102376359"/>
<dbReference type="GO" id="GO:0016567">
    <property type="term" value="P:protein ubiquitination"/>
    <property type="evidence" value="ECO:0007669"/>
    <property type="project" value="TreeGrafter"/>
</dbReference>
<dbReference type="KEGG" id="asn:102376359"/>
<dbReference type="AlphaFoldDB" id="A0A1U7RFI1"/>
<dbReference type="PROSITE" id="PS50089">
    <property type="entry name" value="ZF_RING_2"/>
    <property type="match status" value="1"/>
</dbReference>
<dbReference type="GO" id="GO:0008270">
    <property type="term" value="F:zinc ion binding"/>
    <property type="evidence" value="ECO:0007669"/>
    <property type="project" value="UniProtKB-KW"/>
</dbReference>
<organism evidence="8 9">
    <name type="scientific">Alligator sinensis</name>
    <name type="common">Chinese alligator</name>
    <dbReference type="NCBI Taxonomy" id="38654"/>
    <lineage>
        <taxon>Eukaryota</taxon>
        <taxon>Metazoa</taxon>
        <taxon>Chordata</taxon>
        <taxon>Craniata</taxon>
        <taxon>Vertebrata</taxon>
        <taxon>Euteleostomi</taxon>
        <taxon>Archelosauria</taxon>
        <taxon>Archosauria</taxon>
        <taxon>Crocodylia</taxon>
        <taxon>Alligatoridae</taxon>
        <taxon>Alligatorinae</taxon>
        <taxon>Alligator</taxon>
    </lineage>
</organism>
<keyword evidence="6" id="KW-0472">Membrane</keyword>
<protein>
    <submittedName>
        <fullName evidence="9">Probable E3 ubiquitin-protein ligase RNF183 isoform X1</fullName>
    </submittedName>
</protein>
<dbReference type="InParanoid" id="A0A1U7RFI1"/>
<keyword evidence="1" id="KW-0479">Metal-binding</keyword>
<dbReference type="PANTHER" id="PTHR22791">
    <property type="entry name" value="RING-TYPE DOMAIN-CONTAINING PROTEIN"/>
    <property type="match status" value="1"/>
</dbReference>
<dbReference type="InterPro" id="IPR017907">
    <property type="entry name" value="Znf_RING_CS"/>
</dbReference>
<feature type="region of interest" description="Disordered" evidence="5">
    <location>
        <begin position="175"/>
        <end position="199"/>
    </location>
</feature>
<dbReference type="InterPro" id="IPR051435">
    <property type="entry name" value="RING_finger_E3_ubiq-ligases"/>
</dbReference>
<feature type="domain" description="RING-type" evidence="7">
    <location>
        <begin position="66"/>
        <end position="113"/>
    </location>
</feature>
<dbReference type="InterPro" id="IPR001841">
    <property type="entry name" value="Znf_RING"/>
</dbReference>
<dbReference type="GO" id="GO:0061630">
    <property type="term" value="F:ubiquitin protein ligase activity"/>
    <property type="evidence" value="ECO:0007669"/>
    <property type="project" value="TreeGrafter"/>
</dbReference>
<dbReference type="CDD" id="cd16556">
    <property type="entry name" value="RING-HC_RNF183-like"/>
    <property type="match status" value="1"/>
</dbReference>
<evidence type="ECO:0000256" key="6">
    <source>
        <dbReference type="SAM" id="Phobius"/>
    </source>
</evidence>
<keyword evidence="8" id="KW-1185">Reference proteome</keyword>
<reference evidence="9" key="1">
    <citation type="submission" date="2025-08" db="UniProtKB">
        <authorList>
            <consortium name="RefSeq"/>
        </authorList>
    </citation>
    <scope>IDENTIFICATION</scope>
</reference>
<gene>
    <name evidence="9" type="primary">LOC102376359</name>
</gene>
<evidence type="ECO:0000256" key="4">
    <source>
        <dbReference type="PROSITE-ProRule" id="PRU00175"/>
    </source>
</evidence>